<evidence type="ECO:0000259" key="12">
    <source>
        <dbReference type="Pfam" id="PF24105"/>
    </source>
</evidence>
<evidence type="ECO:0000256" key="5">
    <source>
        <dbReference type="ARBA" id="ARBA00022763"/>
    </source>
</evidence>
<dbReference type="InterPro" id="IPR019152">
    <property type="entry name" value="DUF2046"/>
</dbReference>
<evidence type="ECO:0000256" key="1">
    <source>
        <dbReference type="ARBA" id="ARBA00004123"/>
    </source>
</evidence>
<dbReference type="OrthoDB" id="71227at2759"/>
<feature type="compositionally biased region" description="Basic and acidic residues" evidence="11">
    <location>
        <begin position="834"/>
        <end position="848"/>
    </location>
</feature>
<feature type="region of interest" description="Disordered" evidence="11">
    <location>
        <begin position="758"/>
        <end position="778"/>
    </location>
</feature>
<keyword evidence="3 9" id="KW-0853">WD repeat</keyword>
<dbReference type="PROSITE" id="PS50082">
    <property type="entry name" value="WD_REPEATS_2"/>
    <property type="match status" value="2"/>
</dbReference>
<feature type="domain" description="CAF1B/HIR1 beta-propeller" evidence="12">
    <location>
        <begin position="866"/>
        <end position="953"/>
    </location>
</feature>
<keyword evidence="4" id="KW-0677">Repeat</keyword>
<dbReference type="GO" id="GO:0006335">
    <property type="term" value="P:DNA replication-dependent chromatin assembly"/>
    <property type="evidence" value="ECO:0007669"/>
    <property type="project" value="InterPro"/>
</dbReference>
<feature type="region of interest" description="Disordered" evidence="11">
    <location>
        <begin position="252"/>
        <end position="289"/>
    </location>
</feature>
<dbReference type="Pfam" id="PF09755">
    <property type="entry name" value="DUF2046"/>
    <property type="match status" value="2"/>
</dbReference>
<feature type="region of interest" description="Disordered" evidence="11">
    <location>
        <begin position="1133"/>
        <end position="1184"/>
    </location>
</feature>
<accession>A0A4S2MDV7</accession>
<keyword evidence="10" id="KW-0175">Coiled coil</keyword>
<dbReference type="Proteomes" id="UP000308267">
    <property type="component" value="Unassembled WGS sequence"/>
</dbReference>
<feature type="repeat" description="WD" evidence="9">
    <location>
        <begin position="719"/>
        <end position="750"/>
    </location>
</feature>
<dbReference type="GO" id="GO:0005634">
    <property type="term" value="C:nucleus"/>
    <property type="evidence" value="ECO:0007669"/>
    <property type="project" value="UniProtKB-SubCell"/>
</dbReference>
<reference evidence="13 14" key="1">
    <citation type="journal article" date="2019" name="BMC Genomics">
        <title>New insights from Opisthorchis felineus genome: update on genomics of the epidemiologically important liver flukes.</title>
        <authorList>
            <person name="Ershov N.I."/>
            <person name="Mordvinov V.A."/>
            <person name="Prokhortchouk E.B."/>
            <person name="Pakharukova M.Y."/>
            <person name="Gunbin K.V."/>
            <person name="Ustyantsev K."/>
            <person name="Genaev M.A."/>
            <person name="Blinov A.G."/>
            <person name="Mazur A."/>
            <person name="Boulygina E."/>
            <person name="Tsygankova S."/>
            <person name="Khrameeva E."/>
            <person name="Chekanov N."/>
            <person name="Fan G."/>
            <person name="Xiao A."/>
            <person name="Zhang H."/>
            <person name="Xu X."/>
            <person name="Yang H."/>
            <person name="Solovyev V."/>
            <person name="Lee S.M."/>
            <person name="Liu X."/>
            <person name="Afonnikov D.A."/>
            <person name="Skryabin K.G."/>
        </authorList>
    </citation>
    <scope>NUCLEOTIDE SEQUENCE [LARGE SCALE GENOMIC DNA]</scope>
    <source>
        <strain evidence="13">AK-0245</strain>
        <tissue evidence="13">Whole organism</tissue>
    </source>
</reference>
<evidence type="ECO:0000313" key="13">
    <source>
        <dbReference type="EMBL" id="TGZ74871.1"/>
    </source>
</evidence>
<comment type="similarity">
    <text evidence="2">Belongs to the WD repeat HIR1 family.</text>
</comment>
<keyword evidence="8" id="KW-0539">Nucleus</keyword>
<dbReference type="PROSITE" id="PS50294">
    <property type="entry name" value="WD_REPEATS_REGION"/>
    <property type="match status" value="2"/>
</dbReference>
<dbReference type="Pfam" id="PF24105">
    <property type="entry name" value="Beta-prop_CAF1B_HIR1"/>
    <property type="match status" value="3"/>
</dbReference>
<comment type="subcellular location">
    <subcellularLocation>
        <location evidence="1">Nucleus</location>
    </subcellularLocation>
</comment>
<name>A0A4S2MDV7_OPIFE</name>
<keyword evidence="14" id="KW-1185">Reference proteome</keyword>
<sequence>MMLDNTSEVDLESDTSSVDGIKENIATNEQLCHRVESLQQENRVLKTEIETLKLKIRGLNEVNQQLRQNSVNIQARAEQEEEYISNTLLKKITELKKEKESLAINYEQEEECLTNELNRKFTQLRQEKVALERTLAREQEDQVSKLKLRIEKLETDMHNKQECLDRLRREKIELENALEQEQEALVNRLWKKMEKLENEKRTLQDKLESLGALLSGSSSNQSLGSGTQQSTSGNINVVPTCVAVSMAPSAPNVPITRPTSSGHGSLRASLHNHGAPSPAPQSGAVSSTSPLLCTTSAPLGSTTDAIRSSIPNIGVSTALDVASADLRQSSTNTNTNEVSRIHAGDLATAQSPMDVDNYDHSGSTSPCRTKIPNFVQKIPGDSTKMTVGPSKPEQPTNWSSFITEAYVNQLREEVGHLKKLLEQQEAENASKMPVYESEERSAVEENRRLRKLLQMERERREALSRQLSESESSLEMEDERQFNEACRNPRIRTTSESASPFYTPGAAAWTVGANPSSIYGPGHAYAVAVAAGLSGRFCRECGQRVPAHLDDWALPVCGTSSVGRGLPNSLHTTVSHTAAGRMCHGHCCSPSASPANRMRLQTPEIAWHETLPIYSCDLQHSFPAVIHSDTDKANRAPLTDLLLSGEADELRLNSTEPLWTRLATAGGDNVVRLWRVVLDWISAGPEPKTRPVVQRTFQKDSDGNLQGIMGQNLSYLASLKRHEKPVNVVRWSPTGYYLASAGDDLFVIIWCNQGSGGTATGNYSERRDDEEEEDGTVSTEHWVPCRSLRRHLEDIYDVCWAPDSQALISGSVDHSLIVWQLDLPAAQKSTLPPTDEKSAKLTSSEDRPNGTVIAPPPTPSSGSGATKCLILRDHKHYVQGVTWDPLGFYVASLSSDRACRVYRAGTRTCLAHVAKAGKQRLFQDDSWKSFFRRLTFSPDGLLLACPSGNLEGAVFAGSVAAAASLATSGAVPPEPTNAPPLPVAAPQHAAHLFLRSNFTKPVVSLPTGPRPVVCVRFCPQPFQLRTVPTFGSDWVEGTQHPNSLFDLPYRWLFCLVLEDSLLFYDTQQTSPFAQVSQFHYQALNDATWSADGHLVVVCSTDGYCSLIHFARGELGAAYRGPMGVKTDAIPPMGEPSSARMAESTDEANAVPSTSVSNSTVSGEIKNAEDSNMRPHTPEKNNDHSGIETSCAMDISLHTSPSTPTKKRRITLTTLSSDVTVHALDVNNNSQSQIGRLSTPTREKALSSAEVKSDIIMEHKTLTVTSKSASYGQKRRVSFVTLDTAPTTSVTSSRNIDPPNSVQNDPIGRLDSSSSLNDTTSA</sequence>
<feature type="region of interest" description="Disordered" evidence="11">
    <location>
        <begin position="1283"/>
        <end position="1321"/>
    </location>
</feature>
<feature type="compositionally biased region" description="Low complexity" evidence="11">
    <location>
        <begin position="1147"/>
        <end position="1161"/>
    </location>
</feature>
<feature type="region of interest" description="Disordered" evidence="11">
    <location>
        <begin position="829"/>
        <end position="863"/>
    </location>
</feature>
<dbReference type="InterPro" id="IPR015943">
    <property type="entry name" value="WD40/YVTN_repeat-like_dom_sf"/>
</dbReference>
<protein>
    <recommendedName>
        <fullName evidence="12">CAF1B/HIR1 beta-propeller domain-containing protein</fullName>
    </recommendedName>
</protein>
<dbReference type="InterPro" id="IPR045145">
    <property type="entry name" value="PTHR15271"/>
</dbReference>
<evidence type="ECO:0000256" key="8">
    <source>
        <dbReference type="ARBA" id="ARBA00023242"/>
    </source>
</evidence>
<feature type="domain" description="CAF1B/HIR1 beta-propeller" evidence="12">
    <location>
        <begin position="986"/>
        <end position="1114"/>
    </location>
</feature>
<organism evidence="13 14">
    <name type="scientific">Opisthorchis felineus</name>
    <dbReference type="NCBI Taxonomy" id="147828"/>
    <lineage>
        <taxon>Eukaryota</taxon>
        <taxon>Metazoa</taxon>
        <taxon>Spiralia</taxon>
        <taxon>Lophotrochozoa</taxon>
        <taxon>Platyhelminthes</taxon>
        <taxon>Trematoda</taxon>
        <taxon>Digenea</taxon>
        <taxon>Opisthorchiida</taxon>
        <taxon>Opisthorchiata</taxon>
        <taxon>Opisthorchiidae</taxon>
        <taxon>Opisthorchis</taxon>
    </lineage>
</organism>
<dbReference type="GO" id="GO:0006281">
    <property type="term" value="P:DNA repair"/>
    <property type="evidence" value="ECO:0007669"/>
    <property type="project" value="UniProtKB-KW"/>
</dbReference>
<dbReference type="PANTHER" id="PTHR15271:SF4">
    <property type="entry name" value="CHROMATIN ASSEMBLY FACTOR 1 SUBUNIT B"/>
    <property type="match status" value="1"/>
</dbReference>
<gene>
    <name evidence="13" type="ORF">CRM22_000706</name>
</gene>
<feature type="coiled-coil region" evidence="10">
    <location>
        <begin position="21"/>
        <end position="213"/>
    </location>
</feature>
<dbReference type="SUPFAM" id="SSF50978">
    <property type="entry name" value="WD40 repeat-like"/>
    <property type="match status" value="1"/>
</dbReference>
<keyword evidence="7" id="KW-0234">DNA repair</keyword>
<keyword evidence="5" id="KW-0227">DNA damage</keyword>
<dbReference type="EMBL" id="SJOL01001417">
    <property type="protein sequence ID" value="TGZ74871.1"/>
    <property type="molecule type" value="Genomic_DNA"/>
</dbReference>
<feature type="compositionally biased region" description="Basic and acidic residues" evidence="11">
    <location>
        <begin position="1165"/>
        <end position="1184"/>
    </location>
</feature>
<evidence type="ECO:0000256" key="11">
    <source>
        <dbReference type="SAM" id="MobiDB-lite"/>
    </source>
</evidence>
<evidence type="ECO:0000313" key="14">
    <source>
        <dbReference type="Proteomes" id="UP000308267"/>
    </source>
</evidence>
<feature type="compositionally biased region" description="Low complexity" evidence="11">
    <location>
        <begin position="1309"/>
        <end position="1321"/>
    </location>
</feature>
<feature type="region of interest" description="Disordered" evidence="11">
    <location>
        <begin position="463"/>
        <end position="483"/>
    </location>
</feature>
<evidence type="ECO:0000256" key="10">
    <source>
        <dbReference type="SAM" id="Coils"/>
    </source>
</evidence>
<keyword evidence="6" id="KW-0156">Chromatin regulator</keyword>
<comment type="caution">
    <text evidence="13">The sequence shown here is derived from an EMBL/GenBank/DDBJ whole genome shotgun (WGS) entry which is preliminary data.</text>
</comment>
<evidence type="ECO:0000256" key="7">
    <source>
        <dbReference type="ARBA" id="ARBA00023204"/>
    </source>
</evidence>
<dbReference type="GO" id="GO:0033186">
    <property type="term" value="C:CAF-1 complex"/>
    <property type="evidence" value="ECO:0007669"/>
    <property type="project" value="TreeGrafter"/>
</dbReference>
<evidence type="ECO:0000256" key="9">
    <source>
        <dbReference type="PROSITE-ProRule" id="PRU00221"/>
    </source>
</evidence>
<dbReference type="InterPro" id="IPR055410">
    <property type="entry name" value="Beta-prop_CAF1B_HIR1"/>
</dbReference>
<dbReference type="STRING" id="147828.A0A4S2MDV7"/>
<dbReference type="SMART" id="SM00320">
    <property type="entry name" value="WD40"/>
    <property type="match status" value="5"/>
</dbReference>
<evidence type="ECO:0000256" key="4">
    <source>
        <dbReference type="ARBA" id="ARBA00022737"/>
    </source>
</evidence>
<dbReference type="PANTHER" id="PTHR15271">
    <property type="entry name" value="CHROMATIN ASSEMBLY FACTOR 1 SUBUNIT B"/>
    <property type="match status" value="1"/>
</dbReference>
<dbReference type="GO" id="GO:0006334">
    <property type="term" value="P:nucleosome assembly"/>
    <property type="evidence" value="ECO:0007669"/>
    <property type="project" value="TreeGrafter"/>
</dbReference>
<dbReference type="InterPro" id="IPR036322">
    <property type="entry name" value="WD40_repeat_dom_sf"/>
</dbReference>
<feature type="repeat" description="WD" evidence="9">
    <location>
        <begin position="788"/>
        <end position="822"/>
    </location>
</feature>
<dbReference type="InterPro" id="IPR001680">
    <property type="entry name" value="WD40_rpt"/>
</dbReference>
<evidence type="ECO:0000256" key="2">
    <source>
        <dbReference type="ARBA" id="ARBA00007306"/>
    </source>
</evidence>
<evidence type="ECO:0000256" key="6">
    <source>
        <dbReference type="ARBA" id="ARBA00022853"/>
    </source>
</evidence>
<feature type="compositionally biased region" description="Polar residues" evidence="11">
    <location>
        <begin position="1283"/>
        <end position="1303"/>
    </location>
</feature>
<feature type="domain" description="CAF1B/HIR1 beta-propeller" evidence="12">
    <location>
        <begin position="712"/>
        <end position="822"/>
    </location>
</feature>
<dbReference type="Gene3D" id="2.130.10.10">
    <property type="entry name" value="YVTN repeat-like/Quinoprotein amine dehydrogenase"/>
    <property type="match status" value="3"/>
</dbReference>
<evidence type="ECO:0000256" key="3">
    <source>
        <dbReference type="ARBA" id="ARBA00022574"/>
    </source>
</evidence>
<proteinExistence type="inferred from homology"/>